<keyword evidence="3" id="KW-1185">Reference proteome</keyword>
<evidence type="ECO:0000313" key="3">
    <source>
        <dbReference type="Proteomes" id="UP001279734"/>
    </source>
</evidence>
<dbReference type="AlphaFoldDB" id="A0AAD3T2I2"/>
<protein>
    <submittedName>
        <fullName evidence="2">Uncharacterized protein</fullName>
    </submittedName>
</protein>
<evidence type="ECO:0000256" key="1">
    <source>
        <dbReference type="SAM" id="MobiDB-lite"/>
    </source>
</evidence>
<accession>A0AAD3T2I2</accession>
<dbReference type="EMBL" id="BSYO01000023">
    <property type="protein sequence ID" value="GMH21577.1"/>
    <property type="molecule type" value="Genomic_DNA"/>
</dbReference>
<gene>
    <name evidence="2" type="ORF">Nepgr_023419</name>
</gene>
<proteinExistence type="predicted"/>
<feature type="compositionally biased region" description="Basic and acidic residues" evidence="1">
    <location>
        <begin position="43"/>
        <end position="54"/>
    </location>
</feature>
<dbReference type="Proteomes" id="UP001279734">
    <property type="component" value="Unassembled WGS sequence"/>
</dbReference>
<sequence>MKLGNFISVLTYGDFFKYLVYKNPQTFREVKSITQAYVVTEEANKGKRLERTEQSRSFPGEKKRKFNGGDHSHRKHHRIGPPERKDYGSISLMRLTDMCSNFLMQIRGEKCLKWPKGENLTKYYDFHRSPGHFTEDYKTLQRR</sequence>
<name>A0AAD3T2I2_NEPGR</name>
<feature type="region of interest" description="Disordered" evidence="1">
    <location>
        <begin position="43"/>
        <end position="86"/>
    </location>
</feature>
<comment type="caution">
    <text evidence="2">The sequence shown here is derived from an EMBL/GenBank/DDBJ whole genome shotgun (WGS) entry which is preliminary data.</text>
</comment>
<reference evidence="2" key="1">
    <citation type="submission" date="2023-05" db="EMBL/GenBank/DDBJ databases">
        <title>Nepenthes gracilis genome sequencing.</title>
        <authorList>
            <person name="Fukushima K."/>
        </authorList>
    </citation>
    <scope>NUCLEOTIDE SEQUENCE</scope>
    <source>
        <strain evidence="2">SING2019-196</strain>
    </source>
</reference>
<feature type="compositionally biased region" description="Basic residues" evidence="1">
    <location>
        <begin position="62"/>
        <end position="79"/>
    </location>
</feature>
<evidence type="ECO:0000313" key="2">
    <source>
        <dbReference type="EMBL" id="GMH21577.1"/>
    </source>
</evidence>
<organism evidence="2 3">
    <name type="scientific">Nepenthes gracilis</name>
    <name type="common">Slender pitcher plant</name>
    <dbReference type="NCBI Taxonomy" id="150966"/>
    <lineage>
        <taxon>Eukaryota</taxon>
        <taxon>Viridiplantae</taxon>
        <taxon>Streptophyta</taxon>
        <taxon>Embryophyta</taxon>
        <taxon>Tracheophyta</taxon>
        <taxon>Spermatophyta</taxon>
        <taxon>Magnoliopsida</taxon>
        <taxon>eudicotyledons</taxon>
        <taxon>Gunneridae</taxon>
        <taxon>Pentapetalae</taxon>
        <taxon>Caryophyllales</taxon>
        <taxon>Nepenthaceae</taxon>
        <taxon>Nepenthes</taxon>
    </lineage>
</organism>